<dbReference type="InterPro" id="IPR043502">
    <property type="entry name" value="DNA/RNA_pol_sf"/>
</dbReference>
<comment type="caution">
    <text evidence="2">The sequence shown here is derived from an EMBL/GenBank/DDBJ whole genome shotgun (WGS) entry which is preliminary data.</text>
</comment>
<dbReference type="Pfam" id="PF00078">
    <property type="entry name" value="RVT_1"/>
    <property type="match status" value="1"/>
</dbReference>
<reference evidence="2" key="1">
    <citation type="submission" date="2020-06" db="EMBL/GenBank/DDBJ databases">
        <title>Draft genome of Bugula neritina, a colonial animal packing powerful symbionts and potential medicines.</title>
        <authorList>
            <person name="Rayko M."/>
        </authorList>
    </citation>
    <scope>NUCLEOTIDE SEQUENCE [LARGE SCALE GENOMIC DNA]</scope>
    <source>
        <strain evidence="2">Kwan_BN1</strain>
    </source>
</reference>
<protein>
    <recommendedName>
        <fullName evidence="1">Reverse transcriptase domain-containing protein</fullName>
    </recommendedName>
</protein>
<name>A0A7J7KFK6_BUGNE</name>
<organism evidence="2 3">
    <name type="scientific">Bugula neritina</name>
    <name type="common">Brown bryozoan</name>
    <name type="synonym">Sertularia neritina</name>
    <dbReference type="NCBI Taxonomy" id="10212"/>
    <lineage>
        <taxon>Eukaryota</taxon>
        <taxon>Metazoa</taxon>
        <taxon>Spiralia</taxon>
        <taxon>Lophotrochozoa</taxon>
        <taxon>Bryozoa</taxon>
        <taxon>Gymnolaemata</taxon>
        <taxon>Cheilostomatida</taxon>
        <taxon>Flustrina</taxon>
        <taxon>Buguloidea</taxon>
        <taxon>Bugulidae</taxon>
        <taxon>Bugula</taxon>
    </lineage>
</organism>
<dbReference type="EMBL" id="VXIV02000571">
    <property type="protein sequence ID" value="KAF6037439.1"/>
    <property type="molecule type" value="Genomic_DNA"/>
</dbReference>
<dbReference type="OrthoDB" id="6255742at2759"/>
<sequence length="216" mass="24523">MTNHLNSLCFPSIFESCIPTNQLCAVPGRDIRDGTLMIRDVIQCVQDKHGKAILMSLGQKKAFDAVDRDFLFKTLEKFGVPTRLSAILKTLYTDTFTKIQVNGHLSESVTLERGVRQGCPLSPTLYVLYVQMFVNFIAENPCFTGVRTTSNNIAKLTAYADDLLFFCNDEYDVAEVFESFEYIKQGTGSMLNTNKTQLLRKIRVLPIVTMTFQYWN</sequence>
<evidence type="ECO:0000313" key="2">
    <source>
        <dbReference type="EMBL" id="KAF6037439.1"/>
    </source>
</evidence>
<evidence type="ECO:0000259" key="1">
    <source>
        <dbReference type="PROSITE" id="PS50878"/>
    </source>
</evidence>
<accession>A0A7J7KFK6</accession>
<dbReference type="Proteomes" id="UP000593567">
    <property type="component" value="Unassembled WGS sequence"/>
</dbReference>
<proteinExistence type="predicted"/>
<evidence type="ECO:0000313" key="3">
    <source>
        <dbReference type="Proteomes" id="UP000593567"/>
    </source>
</evidence>
<dbReference type="InterPro" id="IPR000477">
    <property type="entry name" value="RT_dom"/>
</dbReference>
<feature type="domain" description="Reverse transcriptase" evidence="1">
    <location>
        <begin position="1"/>
        <end position="216"/>
    </location>
</feature>
<dbReference type="AlphaFoldDB" id="A0A7J7KFK6"/>
<gene>
    <name evidence="2" type="ORF">EB796_004261</name>
</gene>
<dbReference type="PROSITE" id="PS50878">
    <property type="entry name" value="RT_POL"/>
    <property type="match status" value="1"/>
</dbReference>
<dbReference type="PANTHER" id="PTHR31635">
    <property type="entry name" value="REVERSE TRANSCRIPTASE DOMAIN-CONTAINING PROTEIN-RELATED"/>
    <property type="match status" value="1"/>
</dbReference>
<keyword evidence="3" id="KW-1185">Reference proteome</keyword>
<dbReference type="SUPFAM" id="SSF56672">
    <property type="entry name" value="DNA/RNA polymerases"/>
    <property type="match status" value="1"/>
</dbReference>
<dbReference type="PANTHER" id="PTHR31635:SF196">
    <property type="entry name" value="REVERSE TRANSCRIPTASE DOMAIN-CONTAINING PROTEIN-RELATED"/>
    <property type="match status" value="1"/>
</dbReference>